<evidence type="ECO:0000256" key="2">
    <source>
        <dbReference type="SAM" id="MobiDB-lite"/>
    </source>
</evidence>
<name>A0AAW3AVS5_9TRYP</name>
<reference evidence="3 4" key="1">
    <citation type="submission" date="2024-02" db="EMBL/GenBank/DDBJ databases">
        <title>FIRST GENOME SEQUENCES OF Leishmania (Viannia) shawi, Leishmania (Viannia) lindenbergi AND Leishmania (Viannia) utingensis.</title>
        <authorList>
            <person name="Resadore F."/>
            <person name="Custodio M.G.F."/>
            <person name="Boite M.C."/>
            <person name="Cupolillo E."/>
            <person name="Ferreira G.E.M."/>
        </authorList>
    </citation>
    <scope>NUCLEOTIDE SEQUENCE [LARGE SCALE GENOMIC DNA]</scope>
    <source>
        <strain evidence="3 4">MHOM/BR/1966/M15733</strain>
    </source>
</reference>
<feature type="compositionally biased region" description="Low complexity" evidence="2">
    <location>
        <begin position="22"/>
        <end position="40"/>
    </location>
</feature>
<comment type="caution">
    <text evidence="3">The sequence shown here is derived from an EMBL/GenBank/DDBJ whole genome shotgun (WGS) entry which is preliminary data.</text>
</comment>
<dbReference type="EMBL" id="JBAMZK010000010">
    <property type="protein sequence ID" value="KAL0511532.1"/>
    <property type="molecule type" value="Genomic_DNA"/>
</dbReference>
<gene>
    <name evidence="3" type="ORF">Q4I31_001500</name>
</gene>
<feature type="region of interest" description="Disordered" evidence="2">
    <location>
        <begin position="987"/>
        <end position="1023"/>
    </location>
</feature>
<evidence type="ECO:0000313" key="4">
    <source>
        <dbReference type="Proteomes" id="UP001500131"/>
    </source>
</evidence>
<organism evidence="3 4">
    <name type="scientific">Leishmania lindenbergi</name>
    <dbReference type="NCBI Taxonomy" id="651832"/>
    <lineage>
        <taxon>Eukaryota</taxon>
        <taxon>Discoba</taxon>
        <taxon>Euglenozoa</taxon>
        <taxon>Kinetoplastea</taxon>
        <taxon>Metakinetoplastina</taxon>
        <taxon>Trypanosomatida</taxon>
        <taxon>Trypanosomatidae</taxon>
        <taxon>Leishmaniinae</taxon>
        <taxon>Leishmania</taxon>
    </lineage>
</organism>
<keyword evidence="4" id="KW-1185">Reference proteome</keyword>
<feature type="compositionally biased region" description="Low complexity" evidence="2">
    <location>
        <begin position="257"/>
        <end position="279"/>
    </location>
</feature>
<feature type="coiled-coil region" evidence="1">
    <location>
        <begin position="579"/>
        <end position="625"/>
    </location>
</feature>
<accession>A0AAW3AVS5</accession>
<evidence type="ECO:0000256" key="1">
    <source>
        <dbReference type="SAM" id="Coils"/>
    </source>
</evidence>
<evidence type="ECO:0000313" key="3">
    <source>
        <dbReference type="EMBL" id="KAL0511532.1"/>
    </source>
</evidence>
<keyword evidence="1" id="KW-0175">Coiled coil</keyword>
<feature type="region of interest" description="Disordered" evidence="2">
    <location>
        <begin position="22"/>
        <end position="59"/>
    </location>
</feature>
<feature type="compositionally biased region" description="Low complexity" evidence="2">
    <location>
        <begin position="1005"/>
        <end position="1023"/>
    </location>
</feature>
<proteinExistence type="predicted"/>
<sequence>MSVTPLGARRPPLATISAFNTAENAASSTPSSSTAQGAPPLTQSYLHHTPPSHSNAQLLAGMNPTTTSFLSGLSAGFTSPMSRIAGTEAILEPPPTENGTGDGARQNAFAAASTATVATSDDILRGIYNEKLQASVRSIIMTLTTELPQDHIFLQLLADPTTLQYCKVRLGEVVEGFLYSTQAEQYHALATEFARGERDCAMLHQRIGELEAALALTSAPAQSSTPQRPEPSPLVVPSGTSVDHAYQAAQAASPWTSSPTMMPAQAAAAPTTSSVSPSIAVNPMENEEARRELLRVLEQATHDQELHRCTQALHAVSKVVDIAHDEVHYDDKYLFEGELLGELFKCVHSLLHYVDSALESQERLRFEVQEQQQHWLYGAAADNIKSINDGAVGGSAVSASHSAFASAGAKVNSAPGALLVSGCSTPRRPQVSLGNAGTALMSSAAGSHFSSVSSPTGVDPTRPIQQQRERLQRLAEQLREGQQHASQVLQALAHMECTRRREVAQLEREVATTREEAAAAAALSAAEGARQVKESSERLRAEHAASVASERTELRDQLADAHAQLAVTTQDVYTARRELRSTTSRAEAAEEREKNLVAELDALKAAMARRDAELQEQKADRVTRQAELTALRAAHQLNIDALQDSGRELLCLRVEGTMAGLAALYQEAKAAKAELLEREGYRPLFHRCSIAVASQKEAARHAQAQSRLAESAQVEQAVAQRGCMDTLGVLLRSMWADDAIESSLTSSSPSTVPPALSAIHLTDGDDTTEAARGGSTASGNAAVPGAVKIRGSPCYRLPTTLPGLCTSLEYAYDNVRARHRARQQTIDLLRAELVSNDIELRAAQASEAQLRELLRAEQSKEEQWKAEMAQLSERNPMRGLLARQDTLLKAVSDERNELRRLWNRLTGDYIALEQRNGVLHARCAEKEHENARLSGLLRRGGTPTTLTGSQHRRAASYGAARVAAAIPAAASTATEAAPGPLTLATAAAQLDTSAGHPVSTRGPDSSSSSRSNSTEASSNKALK</sequence>
<feature type="compositionally biased region" description="Polar residues" evidence="2">
    <location>
        <begin position="41"/>
        <end position="59"/>
    </location>
</feature>
<feature type="region of interest" description="Disordered" evidence="2">
    <location>
        <begin position="934"/>
        <end position="953"/>
    </location>
</feature>
<dbReference type="Proteomes" id="UP001500131">
    <property type="component" value="Unassembled WGS sequence"/>
</dbReference>
<feature type="coiled-coil region" evidence="1">
    <location>
        <begin position="843"/>
        <end position="874"/>
    </location>
</feature>
<protein>
    <submittedName>
        <fullName evidence="3">Uncharacterized protein</fullName>
    </submittedName>
</protein>
<feature type="region of interest" description="Disordered" evidence="2">
    <location>
        <begin position="218"/>
        <end position="279"/>
    </location>
</feature>
<dbReference type="AlphaFoldDB" id="A0AAW3AVS5"/>
<feature type="coiled-coil region" evidence="1">
    <location>
        <begin position="464"/>
        <end position="523"/>
    </location>
</feature>